<dbReference type="InterPro" id="IPR036388">
    <property type="entry name" value="WH-like_DNA-bd_sf"/>
</dbReference>
<dbReference type="PANTHER" id="PTHR30346:SF0">
    <property type="entry name" value="HCA OPERON TRANSCRIPTIONAL ACTIVATOR HCAR"/>
    <property type="match status" value="1"/>
</dbReference>
<organism evidence="6 7">
    <name type="scientific">Microlunatus parietis</name>
    <dbReference type="NCBI Taxonomy" id="682979"/>
    <lineage>
        <taxon>Bacteria</taxon>
        <taxon>Bacillati</taxon>
        <taxon>Actinomycetota</taxon>
        <taxon>Actinomycetes</taxon>
        <taxon>Propionibacteriales</taxon>
        <taxon>Propionibacteriaceae</taxon>
        <taxon>Microlunatus</taxon>
    </lineage>
</organism>
<evidence type="ECO:0000259" key="5">
    <source>
        <dbReference type="PROSITE" id="PS50931"/>
    </source>
</evidence>
<evidence type="ECO:0000256" key="2">
    <source>
        <dbReference type="ARBA" id="ARBA00023015"/>
    </source>
</evidence>
<dbReference type="RefSeq" id="WP_179751053.1">
    <property type="nucleotide sequence ID" value="NZ_JACCBU010000001.1"/>
</dbReference>
<dbReference type="Gene3D" id="1.10.10.10">
    <property type="entry name" value="Winged helix-like DNA-binding domain superfamily/Winged helix DNA-binding domain"/>
    <property type="match status" value="1"/>
</dbReference>
<dbReference type="SUPFAM" id="SSF53850">
    <property type="entry name" value="Periplasmic binding protein-like II"/>
    <property type="match status" value="1"/>
</dbReference>
<dbReference type="PROSITE" id="PS50931">
    <property type="entry name" value="HTH_LYSR"/>
    <property type="match status" value="1"/>
</dbReference>
<keyword evidence="3 6" id="KW-0238">DNA-binding</keyword>
<dbReference type="Gene3D" id="3.40.190.10">
    <property type="entry name" value="Periplasmic binding protein-like II"/>
    <property type="match status" value="2"/>
</dbReference>
<evidence type="ECO:0000313" key="7">
    <source>
        <dbReference type="Proteomes" id="UP000569914"/>
    </source>
</evidence>
<sequence length="305" mass="32414">MDVHLRELRSFVAVAEHLHFGRAAEALYVSQPALSKQIRALEGQLRVRLFERDRRTVRLTAAGTALLPQIRNVLAAWADAEAELAATAAETAATLVVGISTGLGRGLLPAIRARFADAAPTATLQLRQIGWADTTGGLTGPAEEGCDAAFVWLPLAEPERYDWITVATEQRLVLLPAGHRLAGAEAIPFESLLDEPFLALPAAAGVNRDFWLATESRGGRPPVIGAEIASTDETREALGAGLGVCLVAAGNVPLFRGDDIAVRPVTGVPPSELVLAWRRGDRRPLLRTLIEATGAGVGPADVRKE</sequence>
<dbReference type="GO" id="GO:0003700">
    <property type="term" value="F:DNA-binding transcription factor activity"/>
    <property type="evidence" value="ECO:0007669"/>
    <property type="project" value="InterPro"/>
</dbReference>
<dbReference type="GO" id="GO:0003677">
    <property type="term" value="F:DNA binding"/>
    <property type="evidence" value="ECO:0007669"/>
    <property type="project" value="UniProtKB-KW"/>
</dbReference>
<evidence type="ECO:0000313" key="6">
    <source>
        <dbReference type="EMBL" id="NYE71116.1"/>
    </source>
</evidence>
<dbReference type="PRINTS" id="PR00039">
    <property type="entry name" value="HTHLYSR"/>
</dbReference>
<dbReference type="FunFam" id="1.10.10.10:FF:000001">
    <property type="entry name" value="LysR family transcriptional regulator"/>
    <property type="match status" value="1"/>
</dbReference>
<evidence type="ECO:0000256" key="3">
    <source>
        <dbReference type="ARBA" id="ARBA00023125"/>
    </source>
</evidence>
<feature type="domain" description="HTH lysR-type" evidence="5">
    <location>
        <begin position="1"/>
        <end position="60"/>
    </location>
</feature>
<dbReference type="InterPro" id="IPR000847">
    <property type="entry name" value="LysR_HTH_N"/>
</dbReference>
<comment type="caution">
    <text evidence="6">The sequence shown here is derived from an EMBL/GenBank/DDBJ whole genome shotgun (WGS) entry which is preliminary data.</text>
</comment>
<keyword evidence="4" id="KW-0804">Transcription</keyword>
<proteinExistence type="inferred from homology"/>
<evidence type="ECO:0000256" key="4">
    <source>
        <dbReference type="ARBA" id="ARBA00023163"/>
    </source>
</evidence>
<protein>
    <submittedName>
        <fullName evidence="6">DNA-binding transcriptional LysR family regulator</fullName>
    </submittedName>
</protein>
<name>A0A7Y9LCN6_9ACTN</name>
<dbReference type="CDD" id="cd08414">
    <property type="entry name" value="PBP2_LTTR_aromatics_like"/>
    <property type="match status" value="1"/>
</dbReference>
<dbReference type="GO" id="GO:0032993">
    <property type="term" value="C:protein-DNA complex"/>
    <property type="evidence" value="ECO:0007669"/>
    <property type="project" value="TreeGrafter"/>
</dbReference>
<accession>A0A7Y9LCN6</accession>
<dbReference type="InterPro" id="IPR005119">
    <property type="entry name" value="LysR_subst-bd"/>
</dbReference>
<dbReference type="PANTHER" id="PTHR30346">
    <property type="entry name" value="TRANSCRIPTIONAL DUAL REGULATOR HCAR-RELATED"/>
    <property type="match status" value="1"/>
</dbReference>
<dbReference type="EMBL" id="JACCBU010000001">
    <property type="protein sequence ID" value="NYE71116.1"/>
    <property type="molecule type" value="Genomic_DNA"/>
</dbReference>
<comment type="similarity">
    <text evidence="1">Belongs to the LysR transcriptional regulatory family.</text>
</comment>
<gene>
    <name evidence="6" type="ORF">BKA15_002445</name>
</gene>
<dbReference type="Proteomes" id="UP000569914">
    <property type="component" value="Unassembled WGS sequence"/>
</dbReference>
<dbReference type="Pfam" id="PF00126">
    <property type="entry name" value="HTH_1"/>
    <property type="match status" value="1"/>
</dbReference>
<dbReference type="InterPro" id="IPR036390">
    <property type="entry name" value="WH_DNA-bd_sf"/>
</dbReference>
<reference evidence="6 7" key="1">
    <citation type="submission" date="2020-07" db="EMBL/GenBank/DDBJ databases">
        <title>Sequencing the genomes of 1000 actinobacteria strains.</title>
        <authorList>
            <person name="Klenk H.-P."/>
        </authorList>
    </citation>
    <scope>NUCLEOTIDE SEQUENCE [LARGE SCALE GENOMIC DNA]</scope>
    <source>
        <strain evidence="6 7">DSM 22083</strain>
    </source>
</reference>
<dbReference type="Pfam" id="PF03466">
    <property type="entry name" value="LysR_substrate"/>
    <property type="match status" value="1"/>
</dbReference>
<dbReference type="SUPFAM" id="SSF46785">
    <property type="entry name" value="Winged helix' DNA-binding domain"/>
    <property type="match status" value="1"/>
</dbReference>
<keyword evidence="2" id="KW-0805">Transcription regulation</keyword>
<keyword evidence="7" id="KW-1185">Reference proteome</keyword>
<dbReference type="AlphaFoldDB" id="A0A7Y9LCN6"/>
<evidence type="ECO:0000256" key="1">
    <source>
        <dbReference type="ARBA" id="ARBA00009437"/>
    </source>
</evidence>